<gene>
    <name evidence="1" type="ORF">KL86DYS1_11668</name>
</gene>
<organism evidence="1">
    <name type="scientific">uncultured Dysgonomonas sp</name>
    <dbReference type="NCBI Taxonomy" id="206096"/>
    <lineage>
        <taxon>Bacteria</taxon>
        <taxon>Pseudomonadati</taxon>
        <taxon>Bacteroidota</taxon>
        <taxon>Bacteroidia</taxon>
        <taxon>Bacteroidales</taxon>
        <taxon>Dysgonomonadaceae</taxon>
        <taxon>Dysgonomonas</taxon>
        <taxon>environmental samples</taxon>
    </lineage>
</organism>
<dbReference type="EMBL" id="FLUM01000001">
    <property type="protein sequence ID" value="SBV96517.1"/>
    <property type="molecule type" value="Genomic_DNA"/>
</dbReference>
<proteinExistence type="predicted"/>
<name>A0A212JAP2_9BACT</name>
<evidence type="ECO:0000313" key="1">
    <source>
        <dbReference type="EMBL" id="SBV96517.1"/>
    </source>
</evidence>
<reference evidence="1" key="1">
    <citation type="submission" date="2016-04" db="EMBL/GenBank/DDBJ databases">
        <authorList>
            <person name="Evans L.H."/>
            <person name="Alamgir A."/>
            <person name="Owens N."/>
            <person name="Weber N.D."/>
            <person name="Virtaneva K."/>
            <person name="Barbian K."/>
            <person name="Babar A."/>
            <person name="Rosenke K."/>
        </authorList>
    </citation>
    <scope>NUCLEOTIDE SEQUENCE</scope>
    <source>
        <strain evidence="1">86-1</strain>
    </source>
</reference>
<accession>A0A212JAP2</accession>
<protein>
    <submittedName>
        <fullName evidence="1">Uncharacterized protein</fullName>
    </submittedName>
</protein>
<sequence length="42" mass="5073">MSGLIFLSEKYQNRKINTDEHIIQIQINHMHDFPADIDCRMR</sequence>
<dbReference type="AlphaFoldDB" id="A0A212JAP2"/>